<dbReference type="PANTHER" id="PTHR43857">
    <property type="entry name" value="BLR7761 PROTEIN"/>
    <property type="match status" value="1"/>
</dbReference>
<evidence type="ECO:0000313" key="2">
    <source>
        <dbReference type="Proteomes" id="UP000652354"/>
    </source>
</evidence>
<dbReference type="PANTHER" id="PTHR43857:SF1">
    <property type="entry name" value="YJGH FAMILY PROTEIN"/>
    <property type="match status" value="1"/>
</dbReference>
<evidence type="ECO:0008006" key="3">
    <source>
        <dbReference type="Google" id="ProtNLM"/>
    </source>
</evidence>
<dbReference type="SUPFAM" id="SSF55298">
    <property type="entry name" value="YjgF-like"/>
    <property type="match status" value="1"/>
</dbReference>
<reference evidence="1" key="1">
    <citation type="submission" date="2021-01" db="EMBL/GenBank/DDBJ databases">
        <title>Whole genome shotgun sequence of Demequina activiva NBRC 110675.</title>
        <authorList>
            <person name="Komaki H."/>
            <person name="Tamura T."/>
        </authorList>
    </citation>
    <scope>NUCLEOTIDE SEQUENCE</scope>
    <source>
        <strain evidence="1">NBRC 110675</strain>
    </source>
</reference>
<dbReference type="Pfam" id="PF01042">
    <property type="entry name" value="Ribonuc_L-PSP"/>
    <property type="match status" value="1"/>
</dbReference>
<proteinExistence type="predicted"/>
<gene>
    <name evidence="1" type="ORF">Dac01nite_06820</name>
</gene>
<dbReference type="EMBL" id="BONR01000001">
    <property type="protein sequence ID" value="GIG53930.1"/>
    <property type="molecule type" value="Genomic_DNA"/>
</dbReference>
<evidence type="ECO:0000313" key="1">
    <source>
        <dbReference type="EMBL" id="GIG53930.1"/>
    </source>
</evidence>
<dbReference type="Proteomes" id="UP000652354">
    <property type="component" value="Unassembled WGS sequence"/>
</dbReference>
<dbReference type="InterPro" id="IPR035959">
    <property type="entry name" value="RutC-like_sf"/>
</dbReference>
<keyword evidence="2" id="KW-1185">Reference proteome</keyword>
<accession>A0A919Q4Y9</accession>
<comment type="caution">
    <text evidence="1">The sequence shown here is derived from an EMBL/GenBank/DDBJ whole genome shotgun (WGS) entry which is preliminary data.</text>
</comment>
<dbReference type="InterPro" id="IPR006175">
    <property type="entry name" value="YjgF/YER057c/UK114"/>
</dbReference>
<protein>
    <recommendedName>
        <fullName evidence="3">Enamine deaminase RidA, house cleaning of reactive enamine intermediates, YjgF/YER057c/UK114 family</fullName>
    </recommendedName>
</protein>
<dbReference type="Gene3D" id="3.30.1330.40">
    <property type="entry name" value="RutC-like"/>
    <property type="match status" value="1"/>
</dbReference>
<name>A0A919Q4Y9_9MICO</name>
<dbReference type="AlphaFoldDB" id="A0A919Q4Y9"/>
<dbReference type="CDD" id="cd06154">
    <property type="entry name" value="YjgF_YER057c_UK114_like_6"/>
    <property type="match status" value="1"/>
</dbReference>
<dbReference type="PROSITE" id="PS51257">
    <property type="entry name" value="PROKAR_LIPOPROTEIN"/>
    <property type="match status" value="1"/>
</dbReference>
<dbReference type="RefSeq" id="WP_203653369.1">
    <property type="nucleotide sequence ID" value="NZ_BONR01000001.1"/>
</dbReference>
<organism evidence="1 2">
    <name type="scientific">Demequina activiva</name>
    <dbReference type="NCBI Taxonomy" id="1582364"/>
    <lineage>
        <taxon>Bacteria</taxon>
        <taxon>Bacillati</taxon>
        <taxon>Actinomycetota</taxon>
        <taxon>Actinomycetes</taxon>
        <taxon>Micrococcales</taxon>
        <taxon>Demequinaceae</taxon>
        <taxon>Demequina</taxon>
    </lineage>
</organism>
<sequence length="125" mass="13305">MTRERFGSGGPFEEMYGYSRAVRIGPHVWVAGSCARDEAIEGDAYAQAADALGVIERSLAQAGAALSDVVRTVTYVTDIRDTEKVAAAHRAAFGDVLPAATLVEVSALADPRYLVEIQVDAYVEA</sequence>